<evidence type="ECO:0000313" key="1">
    <source>
        <dbReference type="EMBL" id="KAJ8725839.1"/>
    </source>
</evidence>
<reference evidence="1" key="1">
    <citation type="submission" date="2023-03" db="EMBL/GenBank/DDBJ databases">
        <title>Chromosome-level genomes of two armyworms, Mythimna separata and Mythimna loreyi, provide insights into the biosynthesis and reception of sex pheromones.</title>
        <authorList>
            <person name="Zhao H."/>
        </authorList>
    </citation>
    <scope>NUCLEOTIDE SEQUENCE</scope>
    <source>
        <strain evidence="1">BeijingLab</strain>
    </source>
</reference>
<evidence type="ECO:0000313" key="2">
    <source>
        <dbReference type="Proteomes" id="UP001231649"/>
    </source>
</evidence>
<accession>A0ACC2QU88</accession>
<gene>
    <name evidence="1" type="ORF">PYW08_004022</name>
</gene>
<keyword evidence="2" id="KW-1185">Reference proteome</keyword>
<comment type="caution">
    <text evidence="1">The sequence shown here is derived from an EMBL/GenBank/DDBJ whole genome shotgun (WGS) entry which is preliminary data.</text>
</comment>
<proteinExistence type="predicted"/>
<sequence>MEEPSILPFPYQFKEISDEEKSIIKRVYNAPIASECVRVGPKGYIVYKPYINDAENIYNMPLRPTDVFVASYQRSGTTWTQELVWLLVNDLDYSTAAAIPLTARYQFLEIFMYFGEEGQDSYLNSSINMANVDMNKLFEIMKLWSTPATQLLANAPSPRFVKTHLPLTLLSPKILETAKVVYVARDPRDVVVSCYHHARLLTVTAYSGTFKEFWNLFHKSLFTLTPYFEHVKEAWDKRHNPNLLFLFYEELSKDLPTVIHRVADFLGKQLDDDQMAKLCDHLSFKNFKNNISVNYEDLREFGLMDENETFVRKGKVGGWRDYFDEDMTQQADQWINDNLQDTDLRFPSTNLIE</sequence>
<name>A0ACC2QU88_9NEOP</name>
<organism evidence="1 2">
    <name type="scientific">Mythimna loreyi</name>
    <dbReference type="NCBI Taxonomy" id="667449"/>
    <lineage>
        <taxon>Eukaryota</taxon>
        <taxon>Metazoa</taxon>
        <taxon>Ecdysozoa</taxon>
        <taxon>Arthropoda</taxon>
        <taxon>Hexapoda</taxon>
        <taxon>Insecta</taxon>
        <taxon>Pterygota</taxon>
        <taxon>Neoptera</taxon>
        <taxon>Endopterygota</taxon>
        <taxon>Lepidoptera</taxon>
        <taxon>Glossata</taxon>
        <taxon>Ditrysia</taxon>
        <taxon>Noctuoidea</taxon>
        <taxon>Noctuidae</taxon>
        <taxon>Noctuinae</taxon>
        <taxon>Hadenini</taxon>
        <taxon>Mythimna</taxon>
    </lineage>
</organism>
<dbReference type="Proteomes" id="UP001231649">
    <property type="component" value="Chromosome 15"/>
</dbReference>
<protein>
    <submittedName>
        <fullName evidence="1">Uncharacterized protein</fullName>
    </submittedName>
</protein>
<dbReference type="EMBL" id="CM056791">
    <property type="protein sequence ID" value="KAJ8725839.1"/>
    <property type="molecule type" value="Genomic_DNA"/>
</dbReference>